<evidence type="ECO:0000313" key="2">
    <source>
        <dbReference type="Proteomes" id="UP001162060"/>
    </source>
</evidence>
<gene>
    <name evidence="1" type="ORF">PM001_LOCUS18193</name>
</gene>
<comment type="caution">
    <text evidence="1">The sequence shown here is derived from an EMBL/GenBank/DDBJ whole genome shotgun (WGS) entry which is preliminary data.</text>
</comment>
<protein>
    <submittedName>
        <fullName evidence="1">Uncharacterized protein</fullName>
    </submittedName>
</protein>
<proteinExistence type="predicted"/>
<dbReference type="AlphaFoldDB" id="A0AAV1UID2"/>
<organism evidence="1 2">
    <name type="scientific">Peronospora matthiolae</name>
    <dbReference type="NCBI Taxonomy" id="2874970"/>
    <lineage>
        <taxon>Eukaryota</taxon>
        <taxon>Sar</taxon>
        <taxon>Stramenopiles</taxon>
        <taxon>Oomycota</taxon>
        <taxon>Peronosporomycetes</taxon>
        <taxon>Peronosporales</taxon>
        <taxon>Peronosporaceae</taxon>
        <taxon>Peronospora</taxon>
    </lineage>
</organism>
<dbReference type="Proteomes" id="UP001162060">
    <property type="component" value="Unassembled WGS sequence"/>
</dbReference>
<sequence length="160" mass="17815">MTLSLVQWAFDVKHPKQDSVMNNEDYDMDDDGTCQVFCCPFKTLHWKKKCSAAWKDSASLMSSVRAQWQKLCHSNFAPLCIDVLLRVNNGTPDLVLSGKSLVYRFCDVLATLILSTGRSHVLTVAANFTNPPPALLALLSAMTVEQSPWRSTVLPQAIQI</sequence>
<evidence type="ECO:0000313" key="1">
    <source>
        <dbReference type="EMBL" id="CAK7933043.1"/>
    </source>
</evidence>
<dbReference type="EMBL" id="CAKLBY020000193">
    <property type="protein sequence ID" value="CAK7933043.1"/>
    <property type="molecule type" value="Genomic_DNA"/>
</dbReference>
<name>A0AAV1UID2_9STRA</name>
<accession>A0AAV1UID2</accession>
<reference evidence="1" key="1">
    <citation type="submission" date="2024-01" db="EMBL/GenBank/DDBJ databases">
        <authorList>
            <person name="Webb A."/>
        </authorList>
    </citation>
    <scope>NUCLEOTIDE SEQUENCE</scope>
    <source>
        <strain evidence="1">Pm1</strain>
    </source>
</reference>